<keyword evidence="2" id="KW-0238">DNA-binding</keyword>
<evidence type="ECO:0000259" key="4">
    <source>
        <dbReference type="PROSITE" id="PS50043"/>
    </source>
</evidence>
<organism evidence="5 6">
    <name type="scientific">Allomesorhizobium camelthorni</name>
    <dbReference type="NCBI Taxonomy" id="475069"/>
    <lineage>
        <taxon>Bacteria</taxon>
        <taxon>Pseudomonadati</taxon>
        <taxon>Pseudomonadota</taxon>
        <taxon>Alphaproteobacteria</taxon>
        <taxon>Hyphomicrobiales</taxon>
        <taxon>Phyllobacteriaceae</taxon>
        <taxon>Allomesorhizobium</taxon>
    </lineage>
</organism>
<dbReference type="Gene3D" id="1.10.10.10">
    <property type="entry name" value="Winged helix-like DNA-binding domain superfamily/Winged helix DNA-binding domain"/>
    <property type="match status" value="1"/>
</dbReference>
<dbReference type="PRINTS" id="PR00038">
    <property type="entry name" value="HTHLUXR"/>
</dbReference>
<dbReference type="InterPro" id="IPR036388">
    <property type="entry name" value="WH-like_DNA-bd_sf"/>
</dbReference>
<dbReference type="PROSITE" id="PS50043">
    <property type="entry name" value="HTH_LUXR_2"/>
    <property type="match status" value="1"/>
</dbReference>
<sequence>MAEGSLIVMVALSDPERAEELVHDLAENDGMTVVVPSELEQPDGFDAIVTDGELFDGVTPHVALGVGATGTNIHAVLPADAATALVGAAVKIAAAGYRLLPAQSGHADVLHASEAGPNGHLHAVLTPREMETLALLADGASNKVIARQLKISVHTAKFHVAAVLTKLHAQNRADAVAIGLRQGLLYV</sequence>
<dbReference type="CDD" id="cd06170">
    <property type="entry name" value="LuxR_C_like"/>
    <property type="match status" value="1"/>
</dbReference>
<dbReference type="SUPFAM" id="SSF46894">
    <property type="entry name" value="C-terminal effector domain of the bipartite response regulators"/>
    <property type="match status" value="1"/>
</dbReference>
<dbReference type="InterPro" id="IPR000792">
    <property type="entry name" value="Tscrpt_reg_LuxR_C"/>
</dbReference>
<dbReference type="SMART" id="SM00421">
    <property type="entry name" value="HTH_LUXR"/>
    <property type="match status" value="1"/>
</dbReference>
<dbReference type="PANTHER" id="PTHR44688:SF25">
    <property type="entry name" value="HTH LUXR-TYPE DOMAIN-CONTAINING PROTEIN"/>
    <property type="match status" value="1"/>
</dbReference>
<keyword evidence="3" id="KW-0804">Transcription</keyword>
<dbReference type="EMBL" id="JAAKZF010000021">
    <property type="protein sequence ID" value="NGO52749.1"/>
    <property type="molecule type" value="Genomic_DNA"/>
</dbReference>
<keyword evidence="6" id="KW-1185">Reference proteome</keyword>
<evidence type="ECO:0000256" key="2">
    <source>
        <dbReference type="ARBA" id="ARBA00023125"/>
    </source>
</evidence>
<evidence type="ECO:0000313" key="6">
    <source>
        <dbReference type="Proteomes" id="UP001642900"/>
    </source>
</evidence>
<proteinExistence type="predicted"/>
<keyword evidence="1" id="KW-0805">Transcription regulation</keyword>
<dbReference type="RefSeq" id="WP_165029441.1">
    <property type="nucleotide sequence ID" value="NZ_JAAKZF010000021.1"/>
</dbReference>
<reference evidence="5 6" key="1">
    <citation type="submission" date="2020-02" db="EMBL/GenBank/DDBJ databases">
        <title>Genome sequence of strain CCNWXJ40-4.</title>
        <authorList>
            <person name="Gao J."/>
            <person name="Sun J."/>
        </authorList>
    </citation>
    <scope>NUCLEOTIDE SEQUENCE [LARGE SCALE GENOMIC DNA]</scope>
    <source>
        <strain evidence="5 6">CCNWXJ 40-4</strain>
    </source>
</reference>
<dbReference type="GO" id="GO:0003677">
    <property type="term" value="F:DNA binding"/>
    <property type="evidence" value="ECO:0007669"/>
    <property type="project" value="UniProtKB-KW"/>
</dbReference>
<comment type="caution">
    <text evidence="5">The sequence shown here is derived from an EMBL/GenBank/DDBJ whole genome shotgun (WGS) entry which is preliminary data.</text>
</comment>
<dbReference type="AlphaFoldDB" id="A0A6G4WDR4"/>
<dbReference type="Proteomes" id="UP001642900">
    <property type="component" value="Unassembled WGS sequence"/>
</dbReference>
<feature type="domain" description="HTH luxR-type" evidence="4">
    <location>
        <begin position="118"/>
        <end position="183"/>
    </location>
</feature>
<dbReference type="Pfam" id="PF00196">
    <property type="entry name" value="GerE"/>
    <property type="match status" value="1"/>
</dbReference>
<gene>
    <name evidence="5" type="ORF">G6N73_16445</name>
</gene>
<dbReference type="PANTHER" id="PTHR44688">
    <property type="entry name" value="DNA-BINDING TRANSCRIPTIONAL ACTIVATOR DEVR_DOSR"/>
    <property type="match status" value="1"/>
</dbReference>
<dbReference type="InterPro" id="IPR016032">
    <property type="entry name" value="Sig_transdc_resp-reg_C-effctor"/>
</dbReference>
<evidence type="ECO:0000256" key="1">
    <source>
        <dbReference type="ARBA" id="ARBA00023015"/>
    </source>
</evidence>
<name>A0A6G4WDR4_9HYPH</name>
<accession>A0A6G4WDR4</accession>
<protein>
    <submittedName>
        <fullName evidence="5">Response regulator transcription factor</fullName>
    </submittedName>
</protein>
<evidence type="ECO:0000256" key="3">
    <source>
        <dbReference type="ARBA" id="ARBA00023163"/>
    </source>
</evidence>
<dbReference type="GO" id="GO:0006355">
    <property type="term" value="P:regulation of DNA-templated transcription"/>
    <property type="evidence" value="ECO:0007669"/>
    <property type="project" value="InterPro"/>
</dbReference>
<evidence type="ECO:0000313" key="5">
    <source>
        <dbReference type="EMBL" id="NGO52749.1"/>
    </source>
</evidence>